<feature type="compositionally biased region" description="Polar residues" evidence="1">
    <location>
        <begin position="302"/>
        <end position="314"/>
    </location>
</feature>
<gene>
    <name evidence="2" type="ORF">CSHISOI_01391</name>
</gene>
<dbReference type="OrthoDB" id="4840021at2759"/>
<dbReference type="Proteomes" id="UP000326340">
    <property type="component" value="Unassembled WGS sequence"/>
</dbReference>
<keyword evidence="3" id="KW-1185">Reference proteome</keyword>
<reference evidence="2 3" key="1">
    <citation type="journal article" date="2019" name="Sci. Rep.">
        <title>Colletotrichum shisoi sp. nov., an anthracnose pathogen of Perilla frutescens in Japan: molecular phylogenetic, morphological and genomic evidence.</title>
        <authorList>
            <person name="Gan P."/>
            <person name="Tsushima A."/>
            <person name="Hiroyama R."/>
            <person name="Narusaka M."/>
            <person name="Takano Y."/>
            <person name="Narusaka Y."/>
            <person name="Kawaradani M."/>
            <person name="Damm U."/>
            <person name="Shirasu K."/>
        </authorList>
    </citation>
    <scope>NUCLEOTIDE SEQUENCE [LARGE SCALE GENOMIC DNA]</scope>
    <source>
        <strain evidence="2 3">PG-2018a</strain>
    </source>
</reference>
<sequence>MDFPQPNPPPNDHEPDIRHLLDAELTGLEYTVPRYLGPDFNGPNYAGAQSAGHGYTSPGYTGLLGSSPRPTSSRNAGSQPSGPEYSYVEYASAENTTQLPASYTNTGLSYTAMLEPSSPPTSPRNAGSQIAGPEYTGAQRASPLTTLLQNLENAGPSYTRLTSSNPLAAGPDNTGLSYTAMLELSPPPTSPRNAGSQIARPEHTGVQRASPLTTLLQNLEHAGPGYTRLPSPNPLTAGLRSTGPQPHGPEHSSLEHTEVRNTSTLTAGRGNAVFRPPGPEHSYLDYTGFQNTGPLLAGPGNANPQPANFQNEVSQVAPAPSASSPSSKPHDLNVWAGLWNSMPDLVPALDQVVGRRPGDPQPSETTTAAVYLPMMEALVHRLGAVDLEAFGGGARGWEVALAEYTPSVDAPIQQVQDWIVLHCRIFFTSWLECEAVAHELTQFCIMLQARTSTIDMQRALNMMKYMILSVKG</sequence>
<protein>
    <submittedName>
        <fullName evidence="2">Uncharacterized protein</fullName>
    </submittedName>
</protein>
<evidence type="ECO:0000313" key="3">
    <source>
        <dbReference type="Proteomes" id="UP000326340"/>
    </source>
</evidence>
<proteinExistence type="predicted"/>
<dbReference type="EMBL" id="PUHP01000059">
    <property type="protein sequence ID" value="TQN74034.1"/>
    <property type="molecule type" value="Genomic_DNA"/>
</dbReference>
<evidence type="ECO:0000313" key="2">
    <source>
        <dbReference type="EMBL" id="TQN74034.1"/>
    </source>
</evidence>
<name>A0A5Q4C678_9PEZI</name>
<feature type="compositionally biased region" description="Polar residues" evidence="1">
    <location>
        <begin position="68"/>
        <end position="81"/>
    </location>
</feature>
<feature type="region of interest" description="Disordered" evidence="1">
    <location>
        <begin position="57"/>
        <end position="85"/>
    </location>
</feature>
<evidence type="ECO:0000256" key="1">
    <source>
        <dbReference type="SAM" id="MobiDB-lite"/>
    </source>
</evidence>
<feature type="region of interest" description="Disordered" evidence="1">
    <location>
        <begin position="110"/>
        <end position="134"/>
    </location>
</feature>
<feature type="compositionally biased region" description="Basic and acidic residues" evidence="1">
    <location>
        <begin position="248"/>
        <end position="259"/>
    </location>
</feature>
<comment type="caution">
    <text evidence="2">The sequence shown here is derived from an EMBL/GenBank/DDBJ whole genome shotgun (WGS) entry which is preliminary data.</text>
</comment>
<feature type="region of interest" description="Disordered" evidence="1">
    <location>
        <begin position="156"/>
        <end position="197"/>
    </location>
</feature>
<feature type="compositionally biased region" description="Low complexity" evidence="1">
    <location>
        <begin position="317"/>
        <end position="327"/>
    </location>
</feature>
<organism evidence="2 3">
    <name type="scientific">Colletotrichum shisoi</name>
    <dbReference type="NCBI Taxonomy" id="2078593"/>
    <lineage>
        <taxon>Eukaryota</taxon>
        <taxon>Fungi</taxon>
        <taxon>Dikarya</taxon>
        <taxon>Ascomycota</taxon>
        <taxon>Pezizomycotina</taxon>
        <taxon>Sordariomycetes</taxon>
        <taxon>Hypocreomycetidae</taxon>
        <taxon>Glomerellales</taxon>
        <taxon>Glomerellaceae</taxon>
        <taxon>Colletotrichum</taxon>
        <taxon>Colletotrichum destructivum species complex</taxon>
    </lineage>
</organism>
<accession>A0A5Q4C678</accession>
<dbReference type="AlphaFoldDB" id="A0A5Q4C678"/>
<feature type="region of interest" description="Disordered" evidence="1">
    <location>
        <begin position="222"/>
        <end position="329"/>
    </location>
</feature>